<evidence type="ECO:0000313" key="2">
    <source>
        <dbReference type="EMBL" id="CAG8849886.1"/>
    </source>
</evidence>
<evidence type="ECO:0000313" key="3">
    <source>
        <dbReference type="Proteomes" id="UP000789901"/>
    </source>
</evidence>
<evidence type="ECO:0000256" key="1">
    <source>
        <dbReference type="SAM" id="MobiDB-lite"/>
    </source>
</evidence>
<organism evidence="2 3">
    <name type="scientific">Gigaspora margarita</name>
    <dbReference type="NCBI Taxonomy" id="4874"/>
    <lineage>
        <taxon>Eukaryota</taxon>
        <taxon>Fungi</taxon>
        <taxon>Fungi incertae sedis</taxon>
        <taxon>Mucoromycota</taxon>
        <taxon>Glomeromycotina</taxon>
        <taxon>Glomeromycetes</taxon>
        <taxon>Diversisporales</taxon>
        <taxon>Gigasporaceae</taxon>
        <taxon>Gigaspora</taxon>
    </lineage>
</organism>
<dbReference type="Proteomes" id="UP000789901">
    <property type="component" value="Unassembled WGS sequence"/>
</dbReference>
<reference evidence="2 3" key="1">
    <citation type="submission" date="2021-06" db="EMBL/GenBank/DDBJ databases">
        <authorList>
            <person name="Kallberg Y."/>
            <person name="Tangrot J."/>
            <person name="Rosling A."/>
        </authorList>
    </citation>
    <scope>NUCLEOTIDE SEQUENCE [LARGE SCALE GENOMIC DNA]</scope>
    <source>
        <strain evidence="2 3">120-4 pot B 10/14</strain>
    </source>
</reference>
<accession>A0ABN7X9Q0</accession>
<keyword evidence="3" id="KW-1185">Reference proteome</keyword>
<dbReference type="EMBL" id="CAJVQB010098471">
    <property type="protein sequence ID" value="CAG8849886.1"/>
    <property type="molecule type" value="Genomic_DNA"/>
</dbReference>
<feature type="non-terminal residue" evidence="2">
    <location>
        <position position="1"/>
    </location>
</feature>
<gene>
    <name evidence="2" type="ORF">GMARGA_LOCUS39934</name>
</gene>
<protein>
    <submittedName>
        <fullName evidence="2">32021_t:CDS:1</fullName>
    </submittedName>
</protein>
<feature type="region of interest" description="Disordered" evidence="1">
    <location>
        <begin position="35"/>
        <end position="63"/>
    </location>
</feature>
<feature type="compositionally biased region" description="Basic and acidic residues" evidence="1">
    <location>
        <begin position="47"/>
        <end position="63"/>
    </location>
</feature>
<comment type="caution">
    <text evidence="2">The sequence shown here is derived from an EMBL/GenBank/DDBJ whole genome shotgun (WGS) entry which is preliminary data.</text>
</comment>
<proteinExistence type="predicted"/>
<name>A0ABN7X9Q0_GIGMA</name>
<sequence length="63" mass="7864">FNSFEDALRESEPKIEEMDAERNFPSFDRYHRFYENTYDQEDENTNQEDKNTNNTYDREFFSF</sequence>